<comment type="similarity">
    <text evidence="1 10">Belongs to the GHMP kinase family. IspE subfamily.</text>
</comment>
<keyword evidence="14" id="KW-1185">Reference proteome</keyword>
<feature type="active site" evidence="10">
    <location>
        <position position="151"/>
    </location>
</feature>
<keyword evidence="7 10" id="KW-0067">ATP-binding</keyword>
<proteinExistence type="inferred from homology"/>
<dbReference type="PANTHER" id="PTHR43527:SF2">
    <property type="entry name" value="4-DIPHOSPHOCYTIDYL-2-C-METHYL-D-ERYTHRITOL KINASE, CHLOROPLASTIC"/>
    <property type="match status" value="1"/>
</dbReference>
<dbReference type="PANTHER" id="PTHR43527">
    <property type="entry name" value="4-DIPHOSPHOCYTIDYL-2-C-METHYL-D-ERYTHRITOL KINASE, CHLOROPLASTIC"/>
    <property type="match status" value="1"/>
</dbReference>
<evidence type="ECO:0000256" key="8">
    <source>
        <dbReference type="ARBA" id="ARBA00023229"/>
    </source>
</evidence>
<feature type="binding site" evidence="10">
    <location>
        <begin position="109"/>
        <end position="119"/>
    </location>
    <ligand>
        <name>ATP</name>
        <dbReference type="ChEBI" id="CHEBI:30616"/>
    </ligand>
</feature>
<dbReference type="NCBIfam" id="TIGR00154">
    <property type="entry name" value="ispE"/>
    <property type="match status" value="1"/>
</dbReference>
<keyword evidence="6 10" id="KW-0418">Kinase</keyword>
<evidence type="ECO:0000313" key="13">
    <source>
        <dbReference type="EMBL" id="MCZ8542995.1"/>
    </source>
</evidence>
<dbReference type="Gene3D" id="3.30.70.890">
    <property type="entry name" value="GHMP kinase, C-terminal domain"/>
    <property type="match status" value="1"/>
</dbReference>
<dbReference type="InterPro" id="IPR020568">
    <property type="entry name" value="Ribosomal_Su5_D2-typ_SF"/>
</dbReference>
<name>A0ABT4QNB3_9HYPH</name>
<comment type="caution">
    <text evidence="13">The sequence shown here is derived from an EMBL/GenBank/DDBJ whole genome shotgun (WGS) entry which is preliminary data.</text>
</comment>
<dbReference type="InterPro" id="IPR036554">
    <property type="entry name" value="GHMP_kinase_C_sf"/>
</dbReference>
<evidence type="ECO:0000256" key="9">
    <source>
        <dbReference type="ARBA" id="ARBA00032554"/>
    </source>
</evidence>
<dbReference type="Pfam" id="PF08544">
    <property type="entry name" value="GHMP_kinases_C"/>
    <property type="match status" value="1"/>
</dbReference>
<dbReference type="SUPFAM" id="SSF55060">
    <property type="entry name" value="GHMP Kinase, C-terminal domain"/>
    <property type="match status" value="1"/>
</dbReference>
<keyword evidence="5 10" id="KW-0547">Nucleotide-binding</keyword>
<evidence type="ECO:0000313" key="14">
    <source>
        <dbReference type="Proteomes" id="UP001152178"/>
    </source>
</evidence>
<gene>
    <name evidence="10" type="primary">ispE</name>
    <name evidence="13" type="ORF">OOJ09_02290</name>
</gene>
<evidence type="ECO:0000256" key="3">
    <source>
        <dbReference type="ARBA" id="ARBA00017473"/>
    </source>
</evidence>
<evidence type="ECO:0000259" key="11">
    <source>
        <dbReference type="Pfam" id="PF00288"/>
    </source>
</evidence>
<accession>A0ABT4QNB3</accession>
<dbReference type="Proteomes" id="UP001152178">
    <property type="component" value="Unassembled WGS sequence"/>
</dbReference>
<evidence type="ECO:0000256" key="2">
    <source>
        <dbReference type="ARBA" id="ARBA00012052"/>
    </source>
</evidence>
<comment type="catalytic activity">
    <reaction evidence="10">
        <text>4-CDP-2-C-methyl-D-erythritol + ATP = 4-CDP-2-C-methyl-D-erythritol 2-phosphate + ADP + H(+)</text>
        <dbReference type="Rhea" id="RHEA:18437"/>
        <dbReference type="ChEBI" id="CHEBI:15378"/>
        <dbReference type="ChEBI" id="CHEBI:30616"/>
        <dbReference type="ChEBI" id="CHEBI:57823"/>
        <dbReference type="ChEBI" id="CHEBI:57919"/>
        <dbReference type="ChEBI" id="CHEBI:456216"/>
        <dbReference type="EC" id="2.7.1.148"/>
    </reaction>
</comment>
<dbReference type="RefSeq" id="WP_269904048.1">
    <property type="nucleotide sequence ID" value="NZ_JAPFQA010000001.1"/>
</dbReference>
<reference evidence="13" key="1">
    <citation type="submission" date="2022-11" db="EMBL/GenBank/DDBJ databases">
        <authorList>
            <person name="Coimbra C."/>
        </authorList>
    </citation>
    <scope>NUCLEOTIDE SEQUENCE</scope>
    <source>
        <strain evidence="13">Jales19</strain>
    </source>
</reference>
<evidence type="ECO:0000256" key="6">
    <source>
        <dbReference type="ARBA" id="ARBA00022777"/>
    </source>
</evidence>
<sequence>MPHTSDAADTVIGARTWPAHAKINLALHVTGRRPDGYHLIESLAVFTRFGDRVEIALADSDDFTVSGRYAPAVPLDASNLVLKARDALRRAAGAERTPPVAIRLEKNLPVASGVGGGSSDAAAVLRGLASTWALDIDGAELARIGVSLGADVPMCLAAKPLVARGIGDELSMVPDFSTLGLVLVNPGTPVSTAEIFNALSRRDNEGLPPLPRSIDFHSLRNWLEVTRNDLEPAALAIQPAIGRALSWLNKAGSGFSRMSGSGATCFGLFETGNVAKRAAAEIRTRQPDWFVAATRSIASEGADGQN</sequence>
<dbReference type="InterPro" id="IPR006204">
    <property type="entry name" value="GHMP_kinase_N_dom"/>
</dbReference>
<feature type="domain" description="GHMP kinase N-terminal" evidence="11">
    <location>
        <begin position="79"/>
        <end position="156"/>
    </location>
</feature>
<dbReference type="GO" id="GO:0050515">
    <property type="term" value="F:4-(cytidine 5'-diphospho)-2-C-methyl-D-erythritol kinase activity"/>
    <property type="evidence" value="ECO:0007669"/>
    <property type="project" value="UniProtKB-EC"/>
</dbReference>
<keyword evidence="8 10" id="KW-0414">Isoprene biosynthesis</keyword>
<feature type="active site" evidence="10">
    <location>
        <position position="22"/>
    </location>
</feature>
<evidence type="ECO:0000256" key="5">
    <source>
        <dbReference type="ARBA" id="ARBA00022741"/>
    </source>
</evidence>
<evidence type="ECO:0000256" key="7">
    <source>
        <dbReference type="ARBA" id="ARBA00022840"/>
    </source>
</evidence>
<evidence type="ECO:0000259" key="12">
    <source>
        <dbReference type="Pfam" id="PF08544"/>
    </source>
</evidence>
<dbReference type="Pfam" id="PF00288">
    <property type="entry name" value="GHMP_kinases_N"/>
    <property type="match status" value="1"/>
</dbReference>
<dbReference type="InterPro" id="IPR004424">
    <property type="entry name" value="IspE"/>
</dbReference>
<evidence type="ECO:0000256" key="1">
    <source>
        <dbReference type="ARBA" id="ARBA00009684"/>
    </source>
</evidence>
<keyword evidence="4 10" id="KW-0808">Transferase</keyword>
<dbReference type="NCBIfam" id="NF011202">
    <property type="entry name" value="PRK14608.1"/>
    <property type="match status" value="1"/>
</dbReference>
<evidence type="ECO:0000256" key="4">
    <source>
        <dbReference type="ARBA" id="ARBA00022679"/>
    </source>
</evidence>
<organism evidence="13 14">
    <name type="scientific">Mesorhizobium qingshengii</name>
    <dbReference type="NCBI Taxonomy" id="1165689"/>
    <lineage>
        <taxon>Bacteria</taxon>
        <taxon>Pseudomonadati</taxon>
        <taxon>Pseudomonadota</taxon>
        <taxon>Alphaproteobacteria</taxon>
        <taxon>Hyphomicrobiales</taxon>
        <taxon>Phyllobacteriaceae</taxon>
        <taxon>Mesorhizobium</taxon>
    </lineage>
</organism>
<dbReference type="PIRSF" id="PIRSF010376">
    <property type="entry name" value="IspE"/>
    <property type="match status" value="1"/>
</dbReference>
<dbReference type="InterPro" id="IPR014721">
    <property type="entry name" value="Ribsml_uS5_D2-typ_fold_subgr"/>
</dbReference>
<comment type="function">
    <text evidence="10">Catalyzes the phosphorylation of the position 2 hydroxy group of 4-diphosphocytidyl-2C-methyl-D-erythritol.</text>
</comment>
<dbReference type="EC" id="2.7.1.148" evidence="2 10"/>
<comment type="pathway">
    <text evidence="10">Isoprenoid biosynthesis; isopentenyl diphosphate biosynthesis via DXP pathway; isopentenyl diphosphate from 1-deoxy-D-xylulose 5-phosphate: step 3/6.</text>
</comment>
<dbReference type="HAMAP" id="MF_00061">
    <property type="entry name" value="IspE"/>
    <property type="match status" value="1"/>
</dbReference>
<dbReference type="InterPro" id="IPR013750">
    <property type="entry name" value="GHMP_kinase_C_dom"/>
</dbReference>
<dbReference type="Gene3D" id="3.30.230.10">
    <property type="match status" value="1"/>
</dbReference>
<dbReference type="SUPFAM" id="SSF54211">
    <property type="entry name" value="Ribosomal protein S5 domain 2-like"/>
    <property type="match status" value="1"/>
</dbReference>
<dbReference type="EMBL" id="JAPFQA010000001">
    <property type="protein sequence ID" value="MCZ8542995.1"/>
    <property type="molecule type" value="Genomic_DNA"/>
</dbReference>
<feature type="domain" description="GHMP kinase C-terminal" evidence="12">
    <location>
        <begin position="217"/>
        <end position="284"/>
    </location>
</feature>
<evidence type="ECO:0000256" key="10">
    <source>
        <dbReference type="HAMAP-Rule" id="MF_00061"/>
    </source>
</evidence>
<protein>
    <recommendedName>
        <fullName evidence="3 10">4-diphosphocytidyl-2-C-methyl-D-erythritol kinase</fullName>
        <shortName evidence="10">CMK</shortName>
        <ecNumber evidence="2 10">2.7.1.148</ecNumber>
    </recommendedName>
    <alternativeName>
        <fullName evidence="9 10">4-(cytidine-5'-diphospho)-2-C-methyl-D-erythritol kinase</fullName>
    </alternativeName>
</protein>